<feature type="region of interest" description="Disordered" evidence="1">
    <location>
        <begin position="153"/>
        <end position="175"/>
    </location>
</feature>
<proteinExistence type="predicted"/>
<organism evidence="2 3">
    <name type="scientific">Clathrus columnatus</name>
    <dbReference type="NCBI Taxonomy" id="1419009"/>
    <lineage>
        <taxon>Eukaryota</taxon>
        <taxon>Fungi</taxon>
        <taxon>Dikarya</taxon>
        <taxon>Basidiomycota</taxon>
        <taxon>Agaricomycotina</taxon>
        <taxon>Agaricomycetes</taxon>
        <taxon>Phallomycetidae</taxon>
        <taxon>Phallales</taxon>
        <taxon>Clathraceae</taxon>
        <taxon>Clathrus</taxon>
    </lineage>
</organism>
<accession>A0AAV5ASR8</accession>
<evidence type="ECO:0000313" key="3">
    <source>
        <dbReference type="Proteomes" id="UP001050691"/>
    </source>
</evidence>
<evidence type="ECO:0000313" key="2">
    <source>
        <dbReference type="EMBL" id="GJJ15806.1"/>
    </source>
</evidence>
<gene>
    <name evidence="2" type="ORF">Clacol_010084</name>
</gene>
<sequence length="360" mass="41542">MCDADCREDVETLEEYIIKRYLETLWLPESITSFPHFIKDLRRIIIPPDIDPRELFKPLLLPVDAIRGKYHVQLSRVLQDEGREGEIEETMMWFAYRNEGYHRETEEGGEVQVETARKEWLTKMEYQECENTEQISPPAIDIVPPTPLSPRKPIFSPTKSMSFEQERAKPEKKKKSHIDIEERLELLMDRLIRDWMQVFCEDVVKPLFQEYLPILCDILHSKVFPHSPFSEDSDSDVAAPPVVPMLRTQKKFQAKERCPLSPLKLHEVTKSGTTPMARTLSEYAIPTGSVRQDQLHHRQSIPPKRHRSRSVSVSVEDVRARGASCGGVASSKALFRGLQSQNLGSEINPVSVLYLQETYD</sequence>
<evidence type="ECO:0008006" key="4">
    <source>
        <dbReference type="Google" id="ProtNLM"/>
    </source>
</evidence>
<name>A0AAV5ASR8_9AGAM</name>
<feature type="compositionally biased region" description="Basic residues" evidence="1">
    <location>
        <begin position="297"/>
        <end position="309"/>
    </location>
</feature>
<protein>
    <recommendedName>
        <fullName evidence="4">PXA domain-containing protein</fullName>
    </recommendedName>
</protein>
<reference evidence="2" key="1">
    <citation type="submission" date="2021-10" db="EMBL/GenBank/DDBJ databases">
        <title>De novo Genome Assembly of Clathrus columnatus (Basidiomycota, Fungi) Using Illumina and Nanopore Sequence Data.</title>
        <authorList>
            <person name="Ogiso-Tanaka E."/>
            <person name="Itagaki H."/>
            <person name="Hosoya T."/>
            <person name="Hosaka K."/>
        </authorList>
    </citation>
    <scope>NUCLEOTIDE SEQUENCE</scope>
    <source>
        <strain evidence="2">MO-923</strain>
    </source>
</reference>
<keyword evidence="3" id="KW-1185">Reference proteome</keyword>
<feature type="region of interest" description="Disordered" evidence="1">
    <location>
        <begin position="291"/>
        <end position="314"/>
    </location>
</feature>
<comment type="caution">
    <text evidence="2">The sequence shown here is derived from an EMBL/GenBank/DDBJ whole genome shotgun (WGS) entry which is preliminary data.</text>
</comment>
<dbReference type="Proteomes" id="UP001050691">
    <property type="component" value="Unassembled WGS sequence"/>
</dbReference>
<dbReference type="AlphaFoldDB" id="A0AAV5ASR8"/>
<evidence type="ECO:0000256" key="1">
    <source>
        <dbReference type="SAM" id="MobiDB-lite"/>
    </source>
</evidence>
<dbReference type="EMBL" id="BPWL01000011">
    <property type="protein sequence ID" value="GJJ15806.1"/>
    <property type="molecule type" value="Genomic_DNA"/>
</dbReference>